<dbReference type="Proteomes" id="UP000078560">
    <property type="component" value="Unassembled WGS sequence"/>
</dbReference>
<reference evidence="2" key="1">
    <citation type="submission" date="2016-05" db="EMBL/GenBank/DDBJ databases">
        <authorList>
            <person name="Naeem Raeece"/>
        </authorList>
    </citation>
    <scope>NUCLEOTIDE SEQUENCE [LARGE SCALE GENOMIC DNA]</scope>
</reference>
<proteinExistence type="predicted"/>
<evidence type="ECO:0000313" key="2">
    <source>
        <dbReference type="Proteomes" id="UP000078560"/>
    </source>
</evidence>
<accession>A0A1A8W372</accession>
<organism evidence="1 2">
    <name type="scientific">Plasmodium ovale curtisi</name>
    <dbReference type="NCBI Taxonomy" id="864141"/>
    <lineage>
        <taxon>Eukaryota</taxon>
        <taxon>Sar</taxon>
        <taxon>Alveolata</taxon>
        <taxon>Apicomplexa</taxon>
        <taxon>Aconoidasida</taxon>
        <taxon>Haemosporida</taxon>
        <taxon>Plasmodiidae</taxon>
        <taxon>Plasmodium</taxon>
        <taxon>Plasmodium (Plasmodium)</taxon>
    </lineage>
</organism>
<protein>
    <submittedName>
        <fullName evidence="1">Uncharacterized protein</fullName>
    </submittedName>
</protein>
<name>A0A1A8W372_PLAOA</name>
<sequence length="383" mass="44815">MKKGKHKNKKLATTILERAKNILLERKRLINGENKKFPSNVENSENVKGESEGEKTMCVSIEQKDISAENESKNFFNLQDFSFKYSKTCEIRNLDYENAEYELLISFMNTFNNELTFQLKLSRNDEQEGKENCVLHKMVKIFIDKLTLCCTNPILFLPKNSGDQSTASNADNDGLFGKDVIDQINCFFMKKKIIFSLEQIEQNSDADILFEMCFCEISDKIFHFKPDPNDMTSWISRQAFVELIKIIIGQSIKRYEQCNNIEKKRWGARIIYITDLIKKNHSSLSFFQVDNVVVLVEIKYSSFEDDTWFAHFADLVHSLRSSDWKIFLNQLIVIETFLYNVKREKTKKAFNELHKQLELAASKNSTYSKWFKIQLPLSMSLFK</sequence>
<dbReference type="AlphaFoldDB" id="A0A1A8W372"/>
<dbReference type="EMBL" id="FLQU01000473">
    <property type="protein sequence ID" value="SBS86104.1"/>
    <property type="molecule type" value="Genomic_DNA"/>
</dbReference>
<gene>
    <name evidence="1" type="ORF">POVCU2_0035240</name>
</gene>
<evidence type="ECO:0000313" key="1">
    <source>
        <dbReference type="EMBL" id="SBS86104.1"/>
    </source>
</evidence>